<evidence type="ECO:0000313" key="1">
    <source>
        <dbReference type="EMBL" id="QIM54325.1"/>
    </source>
</evidence>
<dbReference type="RefSeq" id="WP_166230186.1">
    <property type="nucleotide sequence ID" value="NZ_CP049989.1"/>
</dbReference>
<dbReference type="EMBL" id="CP049989">
    <property type="protein sequence ID" value="QIM54325.1"/>
    <property type="molecule type" value="Genomic_DNA"/>
</dbReference>
<protein>
    <recommendedName>
        <fullName evidence="3">Type III secretion system chaperone</fullName>
    </recommendedName>
</protein>
<proteinExistence type="predicted"/>
<keyword evidence="2" id="KW-1185">Reference proteome</keyword>
<gene>
    <name evidence="1" type="ORF">G9Q37_20265</name>
</gene>
<dbReference type="AlphaFoldDB" id="A0A6G8IMR2"/>
<dbReference type="KEGG" id="hcz:G9Q37_20265"/>
<evidence type="ECO:0008006" key="3">
    <source>
        <dbReference type="Google" id="ProtNLM"/>
    </source>
</evidence>
<name>A0A6G8IMR2_9BURK</name>
<accession>A0A6G8IMR2</accession>
<evidence type="ECO:0000313" key="2">
    <source>
        <dbReference type="Proteomes" id="UP000503162"/>
    </source>
</evidence>
<dbReference type="Proteomes" id="UP000503162">
    <property type="component" value="Chromosome"/>
</dbReference>
<sequence length="155" mass="17171">MHPSELERCLQQAAELSGIHALLRHPEHDDMWSVVLDGSAVLYAESEPARGRLSLWAELGLLADPQQRDAVHGLMARYAASVERSRIVLGDAGVYELHSHWPLRPGRPADLAALFDHIAPVVHSWREILARPPVERPPPATLDACLAELAVRYCV</sequence>
<reference evidence="1 2" key="1">
    <citation type="submission" date="2020-03" db="EMBL/GenBank/DDBJ databases">
        <title>Hydrogenophaga sp. nov. isolated from cyanobacterial mat.</title>
        <authorList>
            <person name="Thorat V."/>
            <person name="Kirdat K."/>
            <person name="Tiwarekar B."/>
            <person name="Costa E.D."/>
            <person name="Yadav A."/>
        </authorList>
    </citation>
    <scope>NUCLEOTIDE SEQUENCE [LARGE SCALE GENOMIC DNA]</scope>
    <source>
        <strain evidence="1 2">BA0156</strain>
    </source>
</reference>
<organism evidence="1 2">
    <name type="scientific">Hydrogenophaga crocea</name>
    <dbReference type="NCBI Taxonomy" id="2716225"/>
    <lineage>
        <taxon>Bacteria</taxon>
        <taxon>Pseudomonadati</taxon>
        <taxon>Pseudomonadota</taxon>
        <taxon>Betaproteobacteria</taxon>
        <taxon>Burkholderiales</taxon>
        <taxon>Comamonadaceae</taxon>
        <taxon>Hydrogenophaga</taxon>
    </lineage>
</organism>